<dbReference type="InterPro" id="IPR011551">
    <property type="entry name" value="NTP_PyrPHydrolase_MazG"/>
</dbReference>
<feature type="compositionally biased region" description="Low complexity" evidence="1">
    <location>
        <begin position="166"/>
        <end position="183"/>
    </location>
</feature>
<dbReference type="CDD" id="cd11528">
    <property type="entry name" value="NTP-PPase_MazG_Nterm"/>
    <property type="match status" value="1"/>
</dbReference>
<feature type="region of interest" description="Disordered" evidence="1">
    <location>
        <begin position="155"/>
        <end position="281"/>
    </location>
</feature>
<proteinExistence type="predicted"/>
<evidence type="ECO:0000259" key="2">
    <source>
        <dbReference type="Pfam" id="PF03819"/>
    </source>
</evidence>
<feature type="region of interest" description="Disordered" evidence="1">
    <location>
        <begin position="1"/>
        <end position="54"/>
    </location>
</feature>
<dbReference type="InterPro" id="IPR048015">
    <property type="entry name" value="NTP-PPase_MazG-like_N"/>
</dbReference>
<protein>
    <recommendedName>
        <fullName evidence="2">NTP pyrophosphohydrolase MazG-like domain-containing protein</fullName>
    </recommendedName>
</protein>
<dbReference type="GO" id="GO:0006203">
    <property type="term" value="P:dGTP catabolic process"/>
    <property type="evidence" value="ECO:0007669"/>
    <property type="project" value="TreeGrafter"/>
</dbReference>
<dbReference type="HOGENOM" id="CLU_760263_0_0_11"/>
<evidence type="ECO:0000313" key="4">
    <source>
        <dbReference type="Proteomes" id="UP000008838"/>
    </source>
</evidence>
<dbReference type="STRING" id="378753.KRH_17830"/>
<dbReference type="GO" id="GO:0046052">
    <property type="term" value="P:UTP catabolic process"/>
    <property type="evidence" value="ECO:0007669"/>
    <property type="project" value="TreeGrafter"/>
</dbReference>
<evidence type="ECO:0000313" key="3">
    <source>
        <dbReference type="EMBL" id="BAG30130.1"/>
    </source>
</evidence>
<dbReference type="GO" id="GO:0047429">
    <property type="term" value="F:nucleoside triphosphate diphosphatase activity"/>
    <property type="evidence" value="ECO:0007669"/>
    <property type="project" value="TreeGrafter"/>
</dbReference>
<dbReference type="GO" id="GO:0046081">
    <property type="term" value="P:dUTP catabolic process"/>
    <property type="evidence" value="ECO:0007669"/>
    <property type="project" value="TreeGrafter"/>
</dbReference>
<dbReference type="Proteomes" id="UP000008838">
    <property type="component" value="Chromosome"/>
</dbReference>
<dbReference type="AlphaFoldDB" id="B2GM14"/>
<accession>B2GM14</accession>
<feature type="compositionally biased region" description="Gly residues" evidence="1">
    <location>
        <begin position="184"/>
        <end position="196"/>
    </location>
</feature>
<dbReference type="SUPFAM" id="SSF101386">
    <property type="entry name" value="all-alpha NTP pyrophosphatases"/>
    <property type="match status" value="1"/>
</dbReference>
<sequence>MSPERHDDASSESASTAQTGEGNGSLREPLAPSHPDAAPTATGAGHGGPGERFERLLAVMDTLRSPGGCPWDAEQTHESLLRYLVEESYEVVEAVEALEPSQRRRDELVEELGDVLLQVVFHARIGQEHPQPQRFDVTDVLAAVTDKLVRRHPAVFGTAQPGTGPEPSGTTATESGTATVQSGITGGYPAAGGGHGSASAPVEHGPESAGSTRSDGEAQHAPGSADPAEAPGAVGEGQAGDPAASSEAPARERPSTAELSARWDAVKREEKPHRTRVFDGIPPALPALAYGEKALSKARRHGVAGVRPVEPELPPEQREAEERDLGEALLRQVETASARGLDAERALRAAVRRFVRENDGPLAG</sequence>
<reference evidence="3 4" key="1">
    <citation type="journal article" date="2008" name="J. Bacteriol.">
        <title>Complete genome sequence of the soil actinomycete Kocuria rhizophila.</title>
        <authorList>
            <person name="Takarada H."/>
            <person name="Sekine M."/>
            <person name="Kosugi H."/>
            <person name="Matsuo Y."/>
            <person name="Fujisawa T."/>
            <person name="Omata S."/>
            <person name="Kishi E."/>
            <person name="Shimizu A."/>
            <person name="Tsukatani N."/>
            <person name="Tanikawa S."/>
            <person name="Fujita N."/>
            <person name="Harayama S."/>
        </authorList>
    </citation>
    <scope>NUCLEOTIDE SEQUENCE [LARGE SCALE GENOMIC DNA]</scope>
    <source>
        <strain evidence="4">ATCC 9341 / DSM 348 / NBRC 103217 / DC2201</strain>
    </source>
</reference>
<evidence type="ECO:0000256" key="1">
    <source>
        <dbReference type="SAM" id="MobiDB-lite"/>
    </source>
</evidence>
<dbReference type="PANTHER" id="PTHR30522">
    <property type="entry name" value="NUCLEOSIDE TRIPHOSPHATE PYROPHOSPHOHYDROLASE"/>
    <property type="match status" value="1"/>
</dbReference>
<dbReference type="InterPro" id="IPR004518">
    <property type="entry name" value="MazG-like_dom"/>
</dbReference>
<dbReference type="GO" id="GO:0046047">
    <property type="term" value="P:TTP catabolic process"/>
    <property type="evidence" value="ECO:0007669"/>
    <property type="project" value="TreeGrafter"/>
</dbReference>
<gene>
    <name evidence="3" type="ordered locus">KRH_17830</name>
</gene>
<dbReference type="RefSeq" id="WP_012398851.1">
    <property type="nucleotide sequence ID" value="NC_010617.1"/>
</dbReference>
<dbReference type="Gene3D" id="1.10.287.1080">
    <property type="entry name" value="MazG-like"/>
    <property type="match status" value="1"/>
</dbReference>
<dbReference type="EMBL" id="AP009152">
    <property type="protein sequence ID" value="BAG30130.1"/>
    <property type="molecule type" value="Genomic_DNA"/>
</dbReference>
<dbReference type="PANTHER" id="PTHR30522:SF0">
    <property type="entry name" value="NUCLEOSIDE TRIPHOSPHATE PYROPHOSPHOHYDROLASE"/>
    <property type="match status" value="1"/>
</dbReference>
<feature type="domain" description="NTP pyrophosphohydrolase MazG-like" evidence="2">
    <location>
        <begin position="75"/>
        <end position="156"/>
    </location>
</feature>
<keyword evidence="4" id="KW-1185">Reference proteome</keyword>
<dbReference type="GO" id="GO:0046076">
    <property type="term" value="P:dTTP catabolic process"/>
    <property type="evidence" value="ECO:0007669"/>
    <property type="project" value="TreeGrafter"/>
</dbReference>
<dbReference type="KEGG" id="krh:KRH_17830"/>
<dbReference type="eggNOG" id="COG3956">
    <property type="taxonomic scope" value="Bacteria"/>
</dbReference>
<feature type="compositionally biased region" description="Polar residues" evidence="1">
    <location>
        <begin position="11"/>
        <end position="20"/>
    </location>
</feature>
<dbReference type="Pfam" id="PF03819">
    <property type="entry name" value="MazG"/>
    <property type="match status" value="1"/>
</dbReference>
<dbReference type="GO" id="GO:0046061">
    <property type="term" value="P:dATP catabolic process"/>
    <property type="evidence" value="ECO:0007669"/>
    <property type="project" value="TreeGrafter"/>
</dbReference>
<organism evidence="3 4">
    <name type="scientific">Kocuria rhizophila (strain ATCC 9341 / DSM 348 / NBRC 103217 / DC2201)</name>
    <dbReference type="NCBI Taxonomy" id="378753"/>
    <lineage>
        <taxon>Bacteria</taxon>
        <taxon>Bacillati</taxon>
        <taxon>Actinomycetota</taxon>
        <taxon>Actinomycetes</taxon>
        <taxon>Micrococcales</taxon>
        <taxon>Micrococcaceae</taxon>
        <taxon>Kocuria</taxon>
    </lineage>
</organism>
<name>B2GM14_KOCRD</name>